<dbReference type="Pfam" id="PF12796">
    <property type="entry name" value="Ank_2"/>
    <property type="match status" value="1"/>
</dbReference>
<dbReference type="PANTHER" id="PTHR24198">
    <property type="entry name" value="ANKYRIN REPEAT AND PROTEIN KINASE DOMAIN-CONTAINING PROTEIN"/>
    <property type="match status" value="1"/>
</dbReference>
<dbReference type="Pfam" id="PF13637">
    <property type="entry name" value="Ank_4"/>
    <property type="match status" value="1"/>
</dbReference>
<dbReference type="PANTHER" id="PTHR24198:SF194">
    <property type="entry name" value="INVERSIN-A"/>
    <property type="match status" value="1"/>
</dbReference>
<keyword evidence="1" id="KW-0677">Repeat</keyword>
<reference evidence="4" key="1">
    <citation type="submission" date="2023-03" db="EMBL/GenBank/DDBJ databases">
        <authorList>
            <person name="Steffen K."/>
            <person name="Cardenas P."/>
        </authorList>
    </citation>
    <scope>NUCLEOTIDE SEQUENCE</scope>
</reference>
<feature type="repeat" description="ANK" evidence="3">
    <location>
        <begin position="68"/>
        <end position="100"/>
    </location>
</feature>
<dbReference type="PROSITE" id="PS50297">
    <property type="entry name" value="ANK_REP_REGION"/>
    <property type="match status" value="3"/>
</dbReference>
<protein>
    <submittedName>
        <fullName evidence="4">Ankyrin-2</fullName>
    </submittedName>
</protein>
<comment type="caution">
    <text evidence="4">The sequence shown here is derived from an EMBL/GenBank/DDBJ whole genome shotgun (WGS) entry which is preliminary data.</text>
</comment>
<accession>A0AA35XI12</accession>
<keyword evidence="5" id="KW-1185">Reference proteome</keyword>
<feature type="repeat" description="ANK" evidence="3">
    <location>
        <begin position="34"/>
        <end position="66"/>
    </location>
</feature>
<sequence length="134" mass="14482">MDRPHFMELHLKVMWQIVRLLLEKRADVSICDKNGCSPVYGASQNGHTDVVDLLVQAGADIHLATTEYGSVPLGIAAAKGHTETVQRLLELGANPNHQNKNGCSPVYVASEYGHTDVVDLLVQAGADIHLATTE</sequence>
<feature type="non-terminal residue" evidence="4">
    <location>
        <position position="1"/>
    </location>
</feature>
<dbReference type="InterPro" id="IPR002110">
    <property type="entry name" value="Ankyrin_rpt"/>
</dbReference>
<dbReference type="SMART" id="SM00248">
    <property type="entry name" value="ANK"/>
    <property type="match status" value="3"/>
</dbReference>
<dbReference type="AlphaFoldDB" id="A0AA35XI12"/>
<dbReference type="PRINTS" id="PR01415">
    <property type="entry name" value="ANKYRIN"/>
</dbReference>
<feature type="repeat" description="ANK" evidence="3">
    <location>
        <begin position="101"/>
        <end position="133"/>
    </location>
</feature>
<organism evidence="4 5">
    <name type="scientific">Geodia barretti</name>
    <name type="common">Barrett's horny sponge</name>
    <dbReference type="NCBI Taxonomy" id="519541"/>
    <lineage>
        <taxon>Eukaryota</taxon>
        <taxon>Metazoa</taxon>
        <taxon>Porifera</taxon>
        <taxon>Demospongiae</taxon>
        <taxon>Heteroscleromorpha</taxon>
        <taxon>Tetractinellida</taxon>
        <taxon>Astrophorina</taxon>
        <taxon>Geodiidae</taxon>
        <taxon>Geodia</taxon>
    </lineage>
</organism>
<dbReference type="Proteomes" id="UP001174909">
    <property type="component" value="Unassembled WGS sequence"/>
</dbReference>
<dbReference type="Gene3D" id="1.25.40.20">
    <property type="entry name" value="Ankyrin repeat-containing domain"/>
    <property type="match status" value="2"/>
</dbReference>
<evidence type="ECO:0000256" key="3">
    <source>
        <dbReference type="PROSITE-ProRule" id="PRU00023"/>
    </source>
</evidence>
<evidence type="ECO:0000256" key="1">
    <source>
        <dbReference type="ARBA" id="ARBA00022737"/>
    </source>
</evidence>
<gene>
    <name evidence="4" type="ORF">GBAR_LOCUS28233</name>
</gene>
<dbReference type="EMBL" id="CASHTH010003949">
    <property type="protein sequence ID" value="CAI8051567.1"/>
    <property type="molecule type" value="Genomic_DNA"/>
</dbReference>
<dbReference type="SUPFAM" id="SSF48403">
    <property type="entry name" value="Ankyrin repeat"/>
    <property type="match status" value="1"/>
</dbReference>
<dbReference type="EMBL" id="CASHTH010003949">
    <property type="protein sequence ID" value="CAI8051568.1"/>
    <property type="molecule type" value="Genomic_DNA"/>
</dbReference>
<evidence type="ECO:0000313" key="4">
    <source>
        <dbReference type="EMBL" id="CAI8051567.1"/>
    </source>
</evidence>
<name>A0AA35XI12_GEOBA</name>
<evidence type="ECO:0000313" key="5">
    <source>
        <dbReference type="Proteomes" id="UP001174909"/>
    </source>
</evidence>
<evidence type="ECO:0000256" key="2">
    <source>
        <dbReference type="ARBA" id="ARBA00023043"/>
    </source>
</evidence>
<proteinExistence type="predicted"/>
<dbReference type="PROSITE" id="PS50088">
    <property type="entry name" value="ANK_REPEAT"/>
    <property type="match status" value="3"/>
</dbReference>
<keyword evidence="2 3" id="KW-0040">ANK repeat</keyword>
<dbReference type="InterPro" id="IPR036770">
    <property type="entry name" value="Ankyrin_rpt-contain_sf"/>
</dbReference>